<comment type="cofactor">
    <cofactor evidence="1 12">
        <name>pyridoxal 5'-phosphate</name>
        <dbReference type="ChEBI" id="CHEBI:597326"/>
    </cofactor>
</comment>
<sequence>MMPSSLLDGQLAPGVAFDNRGLSYGDGLFETVLIRGGKPLWLDEHLQRLAQGAHRLAIPCNLALVKRDCSRLLADLGPKDAILKITLTRGSVARGYSPLSADSHRIVSVSPTSPSSKEQWQEGVAIGLCNTKLARQPLLAGIKHLNRLEQVLAAGEMRRRGFVEGLVQDDAGKIIEATRSNVFIARAGSIVTPLLNDCGVDGIMRQQIILAAKRLGLKIKVAAVEMSALRNADEVFICNSVIGIWPVTKIECMHKHIGPLCRQLQREFESHFYA</sequence>
<gene>
    <name evidence="13" type="primary">pabC</name>
    <name evidence="13" type="ORF">GCM10022414_05560</name>
</gene>
<evidence type="ECO:0000256" key="3">
    <source>
        <dbReference type="ARBA" id="ARBA00011738"/>
    </source>
</evidence>
<organism evidence="13 14">
    <name type="scientific">Zhongshania borealis</name>
    <dbReference type="NCBI Taxonomy" id="889488"/>
    <lineage>
        <taxon>Bacteria</taxon>
        <taxon>Pseudomonadati</taxon>
        <taxon>Pseudomonadota</taxon>
        <taxon>Gammaproteobacteria</taxon>
        <taxon>Cellvibrionales</taxon>
        <taxon>Spongiibacteraceae</taxon>
        <taxon>Zhongshania</taxon>
    </lineage>
</organism>
<comment type="caution">
    <text evidence="13">The sequence shown here is derived from an EMBL/GenBank/DDBJ whole genome shotgun (WGS) entry which is preliminary data.</text>
</comment>
<dbReference type="NCBIfam" id="NF004761">
    <property type="entry name" value="PRK06092.1"/>
    <property type="match status" value="1"/>
</dbReference>
<evidence type="ECO:0000256" key="11">
    <source>
        <dbReference type="RuleBase" id="RU004106"/>
    </source>
</evidence>
<evidence type="ECO:0000256" key="1">
    <source>
        <dbReference type="ARBA" id="ARBA00001933"/>
    </source>
</evidence>
<evidence type="ECO:0000256" key="6">
    <source>
        <dbReference type="ARBA" id="ARBA00023239"/>
    </source>
</evidence>
<comment type="catalytic activity">
    <reaction evidence="9">
        <text>4-amino-4-deoxychorismate = 4-aminobenzoate + pyruvate + H(+)</text>
        <dbReference type="Rhea" id="RHEA:16201"/>
        <dbReference type="ChEBI" id="CHEBI:15361"/>
        <dbReference type="ChEBI" id="CHEBI:15378"/>
        <dbReference type="ChEBI" id="CHEBI:17836"/>
        <dbReference type="ChEBI" id="CHEBI:58406"/>
        <dbReference type="EC" id="4.1.3.38"/>
    </reaction>
</comment>
<evidence type="ECO:0000256" key="2">
    <source>
        <dbReference type="ARBA" id="ARBA00009320"/>
    </source>
</evidence>
<evidence type="ECO:0000256" key="10">
    <source>
        <dbReference type="NCBIfam" id="TIGR03461"/>
    </source>
</evidence>
<keyword evidence="6 13" id="KW-0456">Lyase</keyword>
<keyword evidence="4 12" id="KW-0663">Pyridoxal phosphate</keyword>
<evidence type="ECO:0000313" key="13">
    <source>
        <dbReference type="EMBL" id="GAA4085670.1"/>
    </source>
</evidence>
<evidence type="ECO:0000256" key="4">
    <source>
        <dbReference type="ARBA" id="ARBA00022898"/>
    </source>
</evidence>
<dbReference type="InterPro" id="IPR017824">
    <property type="entry name" value="Aminodeoxychorismate_lyase_IV"/>
</dbReference>
<protein>
    <recommendedName>
        <fullName evidence="8 10">Aminodeoxychorismate lyase</fullName>
        <ecNumber evidence="8 10">4.1.3.38</ecNumber>
    </recommendedName>
</protein>
<comment type="similarity">
    <text evidence="2 11">Belongs to the class-IV pyridoxal-phosphate-dependent aminotransferase family.</text>
</comment>
<evidence type="ECO:0000256" key="8">
    <source>
        <dbReference type="ARBA" id="ARBA00035676"/>
    </source>
</evidence>
<dbReference type="PANTHER" id="PTHR42743">
    <property type="entry name" value="AMINO-ACID AMINOTRANSFERASE"/>
    <property type="match status" value="1"/>
</dbReference>
<dbReference type="EC" id="4.1.3.38" evidence="8 10"/>
<keyword evidence="14" id="KW-1185">Reference proteome</keyword>
<dbReference type="Pfam" id="PF01063">
    <property type="entry name" value="Aminotran_4"/>
    <property type="match status" value="1"/>
</dbReference>
<dbReference type="InterPro" id="IPR043131">
    <property type="entry name" value="BCAT-like_N"/>
</dbReference>
<dbReference type="EMBL" id="BAABDM010000001">
    <property type="protein sequence ID" value="GAA4085670.1"/>
    <property type="molecule type" value="Genomic_DNA"/>
</dbReference>
<dbReference type="Gene3D" id="3.20.10.10">
    <property type="entry name" value="D-amino Acid Aminotransferase, subunit A, domain 2"/>
    <property type="match status" value="1"/>
</dbReference>
<dbReference type="CDD" id="cd01559">
    <property type="entry name" value="ADCL_like"/>
    <property type="match status" value="1"/>
</dbReference>
<dbReference type="InterPro" id="IPR018300">
    <property type="entry name" value="Aminotrans_IV_CS"/>
</dbReference>
<dbReference type="InterPro" id="IPR036038">
    <property type="entry name" value="Aminotransferase-like"/>
</dbReference>
<name>A0ABP7WBY6_9GAMM</name>
<dbReference type="GO" id="GO:0016829">
    <property type="term" value="F:lyase activity"/>
    <property type="evidence" value="ECO:0007669"/>
    <property type="project" value="UniProtKB-KW"/>
</dbReference>
<dbReference type="InterPro" id="IPR043132">
    <property type="entry name" value="BCAT-like_C"/>
</dbReference>
<keyword evidence="5" id="KW-0289">Folate biosynthesis</keyword>
<dbReference type="NCBIfam" id="TIGR03461">
    <property type="entry name" value="pabC_Proteo"/>
    <property type="match status" value="1"/>
</dbReference>
<accession>A0ABP7WBY6</accession>
<evidence type="ECO:0000256" key="7">
    <source>
        <dbReference type="ARBA" id="ARBA00035633"/>
    </source>
</evidence>
<dbReference type="PROSITE" id="PS00770">
    <property type="entry name" value="AA_TRANSFER_CLASS_4"/>
    <property type="match status" value="1"/>
</dbReference>
<comment type="subunit">
    <text evidence="3">Homodimer.</text>
</comment>
<dbReference type="SUPFAM" id="SSF56752">
    <property type="entry name" value="D-aminoacid aminotransferase-like PLP-dependent enzymes"/>
    <property type="match status" value="1"/>
</dbReference>
<dbReference type="InterPro" id="IPR001544">
    <property type="entry name" value="Aminotrans_IV"/>
</dbReference>
<dbReference type="Gene3D" id="3.30.470.10">
    <property type="match status" value="1"/>
</dbReference>
<comment type="pathway">
    <text evidence="7">Cofactor biosynthesis; tetrahydrofolate biosynthesis; 4-aminobenzoate from chorismate: step 2/2.</text>
</comment>
<evidence type="ECO:0000313" key="14">
    <source>
        <dbReference type="Proteomes" id="UP001500392"/>
    </source>
</evidence>
<evidence type="ECO:0000256" key="5">
    <source>
        <dbReference type="ARBA" id="ARBA00022909"/>
    </source>
</evidence>
<dbReference type="InterPro" id="IPR050571">
    <property type="entry name" value="Class-IV_PLP-Dep_Aminotrnsfr"/>
</dbReference>
<evidence type="ECO:0000256" key="12">
    <source>
        <dbReference type="RuleBase" id="RU004516"/>
    </source>
</evidence>
<evidence type="ECO:0000256" key="9">
    <source>
        <dbReference type="ARBA" id="ARBA00049529"/>
    </source>
</evidence>
<reference evidence="14" key="1">
    <citation type="journal article" date="2019" name="Int. J. Syst. Evol. Microbiol.">
        <title>The Global Catalogue of Microorganisms (GCM) 10K type strain sequencing project: providing services to taxonomists for standard genome sequencing and annotation.</title>
        <authorList>
            <consortium name="The Broad Institute Genomics Platform"/>
            <consortium name="The Broad Institute Genome Sequencing Center for Infectious Disease"/>
            <person name="Wu L."/>
            <person name="Ma J."/>
        </authorList>
    </citation>
    <scope>NUCLEOTIDE SEQUENCE [LARGE SCALE GENOMIC DNA]</scope>
    <source>
        <strain evidence="14">JCM 17304</strain>
    </source>
</reference>
<proteinExistence type="inferred from homology"/>
<dbReference type="Proteomes" id="UP001500392">
    <property type="component" value="Unassembled WGS sequence"/>
</dbReference>
<dbReference type="RefSeq" id="WP_344932258.1">
    <property type="nucleotide sequence ID" value="NZ_BAABDM010000001.1"/>
</dbReference>
<dbReference type="PANTHER" id="PTHR42743:SF2">
    <property type="entry name" value="AMINODEOXYCHORISMATE LYASE"/>
    <property type="match status" value="1"/>
</dbReference>